<reference evidence="4" key="1">
    <citation type="journal article" date="2014" name="Int. J. Syst. Evol. Microbiol.">
        <title>Complete genome sequence of Corynebacterium casei LMG S-19264T (=DSM 44701T), isolated from a smear-ripened cheese.</title>
        <authorList>
            <consortium name="US DOE Joint Genome Institute (JGI-PGF)"/>
            <person name="Walter F."/>
            <person name="Albersmeier A."/>
            <person name="Kalinowski J."/>
            <person name="Ruckert C."/>
        </authorList>
    </citation>
    <scope>NUCLEOTIDE SEQUENCE</scope>
    <source>
        <strain evidence="4">JCM 19831</strain>
    </source>
</reference>
<keyword evidence="5" id="KW-1185">Reference proteome</keyword>
<evidence type="ECO:0000256" key="2">
    <source>
        <dbReference type="ARBA" id="ARBA00023002"/>
    </source>
</evidence>
<dbReference type="AlphaFoldDB" id="A0A917TX18"/>
<evidence type="ECO:0000256" key="1">
    <source>
        <dbReference type="ARBA" id="ARBA00008898"/>
    </source>
</evidence>
<dbReference type="Proteomes" id="UP000642070">
    <property type="component" value="Unassembled WGS sequence"/>
</dbReference>
<sequence length="173" mass="18167">MMTEPLFDSAQFRQVCGHFPTGVTAVTAVTGPSSGSAVAALTVNSFTSVSLEPAKVLFCVANSSSSFRVLMESARIAIHILSQDQEDVARRFATSGLTGAEKLSGVSWVPGPDGVPLLPGTPAVLAGRRNEVITSGDHVIVLLDVDHVHLKPTKVPALSFYRGRFAAPTPVPE</sequence>
<keyword evidence="2" id="KW-0560">Oxidoreductase</keyword>
<organism evidence="4 5">
    <name type="scientific">Dactylosporangium sucinum</name>
    <dbReference type="NCBI Taxonomy" id="1424081"/>
    <lineage>
        <taxon>Bacteria</taxon>
        <taxon>Bacillati</taxon>
        <taxon>Actinomycetota</taxon>
        <taxon>Actinomycetes</taxon>
        <taxon>Micromonosporales</taxon>
        <taxon>Micromonosporaceae</taxon>
        <taxon>Dactylosporangium</taxon>
    </lineage>
</organism>
<dbReference type="SUPFAM" id="SSF50475">
    <property type="entry name" value="FMN-binding split barrel"/>
    <property type="match status" value="1"/>
</dbReference>
<dbReference type="InterPro" id="IPR002563">
    <property type="entry name" value="Flavin_Rdtase-like_dom"/>
</dbReference>
<name>A0A917TX18_9ACTN</name>
<proteinExistence type="inferred from homology"/>
<dbReference type="Pfam" id="PF01613">
    <property type="entry name" value="Flavin_Reduct"/>
    <property type="match status" value="1"/>
</dbReference>
<dbReference type="PANTHER" id="PTHR30466:SF11">
    <property type="entry name" value="FLAVIN-DEPENDENT MONOOXYGENASE, REDUCTASE SUBUNIT HSAB"/>
    <property type="match status" value="1"/>
</dbReference>
<evidence type="ECO:0000313" key="4">
    <source>
        <dbReference type="EMBL" id="GGM42327.1"/>
    </source>
</evidence>
<dbReference type="Gene3D" id="2.30.110.10">
    <property type="entry name" value="Electron Transport, Fmn-binding Protein, Chain A"/>
    <property type="match status" value="1"/>
</dbReference>
<comment type="similarity">
    <text evidence="1">Belongs to the non-flavoprotein flavin reductase family.</text>
</comment>
<feature type="domain" description="Flavin reductase like" evidence="3">
    <location>
        <begin position="16"/>
        <end position="167"/>
    </location>
</feature>
<dbReference type="EMBL" id="BMPI01000025">
    <property type="protein sequence ID" value="GGM42327.1"/>
    <property type="molecule type" value="Genomic_DNA"/>
</dbReference>
<dbReference type="InterPro" id="IPR050268">
    <property type="entry name" value="NADH-dep_flavin_reductase"/>
</dbReference>
<comment type="caution">
    <text evidence="4">The sequence shown here is derived from an EMBL/GenBank/DDBJ whole genome shotgun (WGS) entry which is preliminary data.</text>
</comment>
<evidence type="ECO:0000313" key="5">
    <source>
        <dbReference type="Proteomes" id="UP000642070"/>
    </source>
</evidence>
<evidence type="ECO:0000259" key="3">
    <source>
        <dbReference type="SMART" id="SM00903"/>
    </source>
</evidence>
<dbReference type="GO" id="GO:0010181">
    <property type="term" value="F:FMN binding"/>
    <property type="evidence" value="ECO:0007669"/>
    <property type="project" value="InterPro"/>
</dbReference>
<dbReference type="PANTHER" id="PTHR30466">
    <property type="entry name" value="FLAVIN REDUCTASE"/>
    <property type="match status" value="1"/>
</dbReference>
<dbReference type="SMART" id="SM00903">
    <property type="entry name" value="Flavin_Reduct"/>
    <property type="match status" value="1"/>
</dbReference>
<dbReference type="InterPro" id="IPR012349">
    <property type="entry name" value="Split_barrel_FMN-bd"/>
</dbReference>
<accession>A0A917TX18</accession>
<dbReference type="GO" id="GO:0042602">
    <property type="term" value="F:riboflavin reductase (NADPH) activity"/>
    <property type="evidence" value="ECO:0007669"/>
    <property type="project" value="TreeGrafter"/>
</dbReference>
<protein>
    <submittedName>
        <fullName evidence="4">Flavin oxidoreductase</fullName>
    </submittedName>
</protein>
<reference evidence="4" key="2">
    <citation type="submission" date="2020-09" db="EMBL/GenBank/DDBJ databases">
        <authorList>
            <person name="Sun Q."/>
            <person name="Ohkuma M."/>
        </authorList>
    </citation>
    <scope>NUCLEOTIDE SEQUENCE</scope>
    <source>
        <strain evidence="4">JCM 19831</strain>
    </source>
</reference>
<gene>
    <name evidence="4" type="ORF">GCM10007977_049800</name>
</gene>
<dbReference type="RefSeq" id="WP_190252338.1">
    <property type="nucleotide sequence ID" value="NZ_BMPI01000025.1"/>
</dbReference>